<organism evidence="1 2">
    <name type="scientific">Lactiplantibacillus plantarum WJL</name>
    <dbReference type="NCBI Taxonomy" id="1350466"/>
    <lineage>
        <taxon>Bacteria</taxon>
        <taxon>Bacillati</taxon>
        <taxon>Bacillota</taxon>
        <taxon>Bacilli</taxon>
        <taxon>Lactobacillales</taxon>
        <taxon>Lactobacillaceae</taxon>
        <taxon>Lactiplantibacillus</taxon>
    </lineage>
</organism>
<sequence length="302" mass="34524">MDHFKLKPGLEPSYQITKVNFETQTLKQKPYVQRQTNRVSYYAVCPECDNPIQIVGLQRDTIEGGRKPYGRHNKHGIEDLAVYSEIDYLDCPFSNPSWEKPTGKRSPRSPLASKMLVTMQTQFDTVISALRAKTGLAISRNMARKLLETYMLDEGWLYRQATLNNLPWILGESSPALPLFGQFIQDNSELAQAIREKCPQVMLEPSTIAPRLVQIRNKPGEFIKLSFIFCNHHQQIINDSLQETIDFLVFKDSHLENDGTVLRRTIPILENEFTNRIKKQKGGQRDTRLLALAQAVIGKYSG</sequence>
<dbReference type="EMBL" id="LKLZ01000011">
    <property type="protein sequence ID" value="KPN42063.1"/>
    <property type="molecule type" value="Genomic_DNA"/>
</dbReference>
<dbReference type="AlphaFoldDB" id="A0A837NZ49"/>
<name>A0A837NZ49_LACPN</name>
<proteinExistence type="predicted"/>
<protein>
    <submittedName>
        <fullName evidence="1">Uncharacterized protein</fullName>
    </submittedName>
</protein>
<evidence type="ECO:0000313" key="2">
    <source>
        <dbReference type="Proteomes" id="UP000050511"/>
    </source>
</evidence>
<reference evidence="1 2" key="1">
    <citation type="submission" date="2015-10" db="EMBL/GenBank/DDBJ databases">
        <title>Resequencing of Lactobacillus plantarum WJL strain genome.</title>
        <authorList>
            <person name="Martino M.E."/>
        </authorList>
    </citation>
    <scope>NUCLEOTIDE SEQUENCE [LARGE SCALE GENOMIC DNA]</scope>
    <source>
        <strain evidence="1 2">WJL</strain>
    </source>
</reference>
<evidence type="ECO:0000313" key="1">
    <source>
        <dbReference type="EMBL" id="KPN42063.1"/>
    </source>
</evidence>
<comment type="caution">
    <text evidence="1">The sequence shown here is derived from an EMBL/GenBank/DDBJ whole genome shotgun (WGS) entry which is preliminary data.</text>
</comment>
<dbReference type="RefSeq" id="WP_022638688.1">
    <property type="nucleotide sequence ID" value="NZ_AUTE01000048.1"/>
</dbReference>
<dbReference type="Proteomes" id="UP000050511">
    <property type="component" value="Unassembled WGS sequence"/>
</dbReference>
<gene>
    <name evidence="1" type="ORF">WJL_2549</name>
</gene>
<accession>A0A837NZ49</accession>